<dbReference type="GO" id="GO:0071038">
    <property type="term" value="P:TRAMP-dependent tRNA surveillance pathway"/>
    <property type="evidence" value="ECO:0007669"/>
    <property type="project" value="TreeGrafter"/>
</dbReference>
<evidence type="ECO:0000256" key="5">
    <source>
        <dbReference type="ARBA" id="ARBA00022835"/>
    </source>
</evidence>
<evidence type="ECO:0000256" key="1">
    <source>
        <dbReference type="ARBA" id="ARBA00004496"/>
    </source>
</evidence>
<dbReference type="Gene3D" id="3.30.230.70">
    <property type="entry name" value="GHMP Kinase, N-terminal domain"/>
    <property type="match status" value="1"/>
</dbReference>
<dbReference type="GO" id="GO:0005730">
    <property type="term" value="C:nucleolus"/>
    <property type="evidence" value="ECO:0007669"/>
    <property type="project" value="UniProtKB-SubCell"/>
</dbReference>
<dbReference type="InterPro" id="IPR020568">
    <property type="entry name" value="Ribosomal_Su5_D2-typ_SF"/>
</dbReference>
<evidence type="ECO:0000259" key="7">
    <source>
        <dbReference type="Pfam" id="PF01138"/>
    </source>
</evidence>
<dbReference type="InterPro" id="IPR027408">
    <property type="entry name" value="PNPase/RNase_PH_dom_sf"/>
</dbReference>
<dbReference type="GO" id="GO:0016075">
    <property type="term" value="P:rRNA catabolic process"/>
    <property type="evidence" value="ECO:0007669"/>
    <property type="project" value="TreeGrafter"/>
</dbReference>
<evidence type="ECO:0000256" key="4">
    <source>
        <dbReference type="ARBA" id="ARBA00022490"/>
    </source>
</evidence>
<organism evidence="8 9">
    <name type="scientific">Agrocybe chaxingu</name>
    <dbReference type="NCBI Taxonomy" id="84603"/>
    <lineage>
        <taxon>Eukaryota</taxon>
        <taxon>Fungi</taxon>
        <taxon>Dikarya</taxon>
        <taxon>Basidiomycota</taxon>
        <taxon>Agaricomycotina</taxon>
        <taxon>Agaricomycetes</taxon>
        <taxon>Agaricomycetidae</taxon>
        <taxon>Agaricales</taxon>
        <taxon>Agaricineae</taxon>
        <taxon>Strophariaceae</taxon>
        <taxon>Agrocybe</taxon>
    </lineage>
</organism>
<dbReference type="InterPro" id="IPR036345">
    <property type="entry name" value="ExoRNase_PH_dom2_sf"/>
</dbReference>
<keyword evidence="4" id="KW-0963">Cytoplasm</keyword>
<proteinExistence type="inferred from homology"/>
<dbReference type="AlphaFoldDB" id="A0A9W8K4G3"/>
<dbReference type="OrthoDB" id="272245at2759"/>
<feature type="domain" description="Exoribonuclease phosphorolytic" evidence="7">
    <location>
        <begin position="33"/>
        <end position="177"/>
    </location>
</feature>
<dbReference type="GO" id="GO:0000176">
    <property type="term" value="C:nuclear exosome (RNase complex)"/>
    <property type="evidence" value="ECO:0007669"/>
    <property type="project" value="UniProtKB-ARBA"/>
</dbReference>
<dbReference type="GO" id="GO:0034473">
    <property type="term" value="P:U1 snRNA 3'-end processing"/>
    <property type="evidence" value="ECO:0007669"/>
    <property type="project" value="TreeGrafter"/>
</dbReference>
<evidence type="ECO:0000256" key="2">
    <source>
        <dbReference type="ARBA" id="ARBA00004604"/>
    </source>
</evidence>
<evidence type="ECO:0000313" key="8">
    <source>
        <dbReference type="EMBL" id="KAJ3512171.1"/>
    </source>
</evidence>
<dbReference type="GO" id="GO:0000467">
    <property type="term" value="P:exonucleolytic trimming to generate mature 3'-end of 5.8S rRNA from tricistronic rRNA transcript (SSU-rRNA, 5.8S rRNA, LSU-rRNA)"/>
    <property type="evidence" value="ECO:0007669"/>
    <property type="project" value="TreeGrafter"/>
</dbReference>
<reference evidence="8" key="1">
    <citation type="submission" date="2022-07" db="EMBL/GenBank/DDBJ databases">
        <title>Genome Sequence of Agrocybe chaxingu.</title>
        <authorList>
            <person name="Buettner E."/>
        </authorList>
    </citation>
    <scope>NUCLEOTIDE SEQUENCE</scope>
    <source>
        <strain evidence="8">MP-N11</strain>
    </source>
</reference>
<keyword evidence="5" id="KW-0271">Exosome</keyword>
<dbReference type="GO" id="GO:0034475">
    <property type="term" value="P:U4 snRNA 3'-end processing"/>
    <property type="evidence" value="ECO:0007669"/>
    <property type="project" value="TreeGrafter"/>
</dbReference>
<keyword evidence="9" id="KW-1185">Reference proteome</keyword>
<dbReference type="Pfam" id="PF01138">
    <property type="entry name" value="RNase_PH"/>
    <property type="match status" value="1"/>
</dbReference>
<evidence type="ECO:0000256" key="6">
    <source>
        <dbReference type="ARBA" id="ARBA00042523"/>
    </source>
</evidence>
<comment type="subcellular location">
    <subcellularLocation>
        <location evidence="1">Cytoplasm</location>
    </subcellularLocation>
    <subcellularLocation>
        <location evidence="2">Nucleus</location>
        <location evidence="2">Nucleolus</location>
    </subcellularLocation>
</comment>
<dbReference type="GO" id="GO:0071028">
    <property type="term" value="P:nuclear mRNA surveillance"/>
    <property type="evidence" value="ECO:0007669"/>
    <property type="project" value="TreeGrafter"/>
</dbReference>
<dbReference type="PANTHER" id="PTHR11097">
    <property type="entry name" value="EXOSOME COMPLEX EXONUCLEASE RIBOSOMAL RNA PROCESSING PROTEIN"/>
    <property type="match status" value="1"/>
</dbReference>
<accession>A0A9W8K4G3</accession>
<comment type="similarity">
    <text evidence="3">Belongs to the RNase PH family.</text>
</comment>
<dbReference type="GO" id="GO:0034476">
    <property type="term" value="P:U5 snRNA 3'-end processing"/>
    <property type="evidence" value="ECO:0007669"/>
    <property type="project" value="TreeGrafter"/>
</dbReference>
<dbReference type="Proteomes" id="UP001148786">
    <property type="component" value="Unassembled WGS sequence"/>
</dbReference>
<gene>
    <name evidence="8" type="ORF">NLJ89_g3679</name>
</gene>
<protein>
    <recommendedName>
        <fullName evidence="6">Ribosomal RNA-processing protein 42</fullName>
    </recommendedName>
</protein>
<sequence length="446" mass="48021">MTSISISKAERSYIQAGVLENPPSRADARSLTDFRTISLETGVAPLANGSARLSIGRNPHGGSGGTEILAATKLEVESIHPGSEGVEGGRVACTVTCSPAAYPHLSSNALDDLQYDLTTVLFTTLTHASLHPSNLAILRGKKSWLLNLDLVVLADAGNVFDALFMAARSALCDTKVPRTRSVEYKARKGTSSVVGSLAASGASGQGDMDVDEEAGSGFDTRTIQQQATDFELPDYWDEGEPLDGQSRWPICVTLNIAPPAHFLDATSLEEAATPARLLLMFAFESGESTSLQGMRTLGSGEFTLPQITEFVKVNTCIFRVLNKLTFNLFMFEPRALADASNAPVSDTAMSRNIRLSRNLSAGVGYLASNLPFHCEEVAFLQHQCRDLLSRGTNVFVIRNSIGTSAMTSVGVVKNRDPGERDDTNEKDLAYLAPLAYRHSEELRQDV</sequence>
<dbReference type="GO" id="GO:0000177">
    <property type="term" value="C:cytoplasmic exosome (RNase complex)"/>
    <property type="evidence" value="ECO:0007669"/>
    <property type="project" value="TreeGrafter"/>
</dbReference>
<evidence type="ECO:0000313" key="9">
    <source>
        <dbReference type="Proteomes" id="UP001148786"/>
    </source>
</evidence>
<dbReference type="EMBL" id="JANKHO010000276">
    <property type="protein sequence ID" value="KAJ3512171.1"/>
    <property type="molecule type" value="Genomic_DNA"/>
</dbReference>
<dbReference type="SUPFAM" id="SSF55666">
    <property type="entry name" value="Ribonuclease PH domain 2-like"/>
    <property type="match status" value="1"/>
</dbReference>
<evidence type="ECO:0000256" key="3">
    <source>
        <dbReference type="ARBA" id="ARBA00006678"/>
    </source>
</evidence>
<comment type="caution">
    <text evidence="8">The sequence shown here is derived from an EMBL/GenBank/DDBJ whole genome shotgun (WGS) entry which is preliminary data.</text>
</comment>
<dbReference type="SUPFAM" id="SSF54211">
    <property type="entry name" value="Ribosomal protein S5 domain 2-like"/>
    <property type="match status" value="1"/>
</dbReference>
<dbReference type="InterPro" id="IPR001247">
    <property type="entry name" value="ExoRNase_PH_dom1"/>
</dbReference>
<dbReference type="InterPro" id="IPR050590">
    <property type="entry name" value="Exosome_comp_Rrp42_subfam"/>
</dbReference>
<dbReference type="GO" id="GO:0071035">
    <property type="term" value="P:nuclear polyadenylation-dependent rRNA catabolic process"/>
    <property type="evidence" value="ECO:0007669"/>
    <property type="project" value="TreeGrafter"/>
</dbReference>
<dbReference type="GO" id="GO:0035925">
    <property type="term" value="F:mRNA 3'-UTR AU-rich region binding"/>
    <property type="evidence" value="ECO:0007669"/>
    <property type="project" value="TreeGrafter"/>
</dbReference>
<name>A0A9W8K4G3_9AGAR</name>
<dbReference type="PANTHER" id="PTHR11097:SF8">
    <property type="entry name" value="EXOSOME COMPLEX COMPONENT RRP42"/>
    <property type="match status" value="1"/>
</dbReference>